<reference evidence="1" key="1">
    <citation type="journal article" date="2020" name="Nature">
        <title>Giant virus diversity and host interactions through global metagenomics.</title>
        <authorList>
            <person name="Schulz F."/>
            <person name="Roux S."/>
            <person name="Paez-Espino D."/>
            <person name="Jungbluth S."/>
            <person name="Walsh D.A."/>
            <person name="Denef V.J."/>
            <person name="McMahon K.D."/>
            <person name="Konstantinidis K.T."/>
            <person name="Eloe-Fadrosh E.A."/>
            <person name="Kyrpides N.C."/>
            <person name="Woyke T."/>
        </authorList>
    </citation>
    <scope>NUCLEOTIDE SEQUENCE</scope>
    <source>
        <strain evidence="1">GVMAG-S-3300011013-78</strain>
    </source>
</reference>
<proteinExistence type="predicted"/>
<dbReference type="SUPFAM" id="SSF53335">
    <property type="entry name" value="S-adenosyl-L-methionine-dependent methyltransferases"/>
    <property type="match status" value="1"/>
</dbReference>
<evidence type="ECO:0000313" key="1">
    <source>
        <dbReference type="EMBL" id="QHU16270.1"/>
    </source>
</evidence>
<name>A0A6C0KHX2_9ZZZZ</name>
<evidence type="ECO:0008006" key="2">
    <source>
        <dbReference type="Google" id="ProtNLM"/>
    </source>
</evidence>
<dbReference type="InterPro" id="IPR029063">
    <property type="entry name" value="SAM-dependent_MTases_sf"/>
</dbReference>
<sequence>MSFNERYKCCICNNTTFKNILLENIKISQSLNLFEIDKTNEFIPYNIIECKKCNSSMIKYLADINIVYGKNHIDAYGSVKSEKHTKFKNFILQNKDIKTICEIGAATGDLAQTIVSESYIEYKIIEPNYRGKQYEKLKIIKKYFENADKEEIKADCLIMSDVFEHFYNPLDALKKIQEVGYKYVILNHPDFDYAIENNHCIILNIEHTFQIEHQLLFNLYNNYGYNLNRRYDFKNFSLFLEFKKENNLIQRPIKNINTSNNILNYIKNIKTITGNINSYINNNITREYYIWPCSVHSTTLFLFGLDYTKFKGILDNSPNKINNYIDGYNLLCGSFNEMIKSENKKITIIISGANAYIKELNLKTEVEIKMIENFI</sequence>
<dbReference type="Gene3D" id="3.40.50.150">
    <property type="entry name" value="Vaccinia Virus protein VP39"/>
    <property type="match status" value="1"/>
</dbReference>
<dbReference type="Pfam" id="PF13489">
    <property type="entry name" value="Methyltransf_23"/>
    <property type="match status" value="1"/>
</dbReference>
<organism evidence="1">
    <name type="scientific">viral metagenome</name>
    <dbReference type="NCBI Taxonomy" id="1070528"/>
    <lineage>
        <taxon>unclassified sequences</taxon>
        <taxon>metagenomes</taxon>
        <taxon>organismal metagenomes</taxon>
    </lineage>
</organism>
<accession>A0A6C0KHX2</accession>
<protein>
    <recommendedName>
        <fullName evidence="2">C-methyltransferase domain-containing protein</fullName>
    </recommendedName>
</protein>
<dbReference type="AlphaFoldDB" id="A0A6C0KHX2"/>
<dbReference type="EMBL" id="MN740878">
    <property type="protein sequence ID" value="QHU16270.1"/>
    <property type="molecule type" value="Genomic_DNA"/>
</dbReference>